<comment type="similarity">
    <text evidence="1">Belongs to the thioredoxin family. DsbA subfamily.</text>
</comment>
<dbReference type="InterPro" id="IPR013766">
    <property type="entry name" value="Thioredoxin_domain"/>
</dbReference>
<comment type="caution">
    <text evidence="8">The sequence shown here is derived from an EMBL/GenBank/DDBJ whole genome shotgun (WGS) entry which is preliminary data.</text>
</comment>
<name>A0A1W0B5F8_9NOCA</name>
<dbReference type="PANTHER" id="PTHR13887">
    <property type="entry name" value="GLUTATHIONE S-TRANSFERASE KAPPA"/>
    <property type="match status" value="1"/>
</dbReference>
<evidence type="ECO:0000256" key="1">
    <source>
        <dbReference type="ARBA" id="ARBA00005791"/>
    </source>
</evidence>
<keyword evidence="6" id="KW-0812">Transmembrane</keyword>
<keyword evidence="9" id="KW-1185">Reference proteome</keyword>
<proteinExistence type="inferred from homology"/>
<dbReference type="EMBL" id="MUMY01000035">
    <property type="protein sequence ID" value="ONM46044.1"/>
    <property type="molecule type" value="Genomic_DNA"/>
</dbReference>
<dbReference type="Proteomes" id="UP000188836">
    <property type="component" value="Unassembled WGS sequence"/>
</dbReference>
<sequence length="245" mass="26195">MPVPSSSTKTTTETLETRYRRSRRLNVVLGVVAAFLGVVVAAQSLQGQSPAAAPAQSERADELDFVRRDAGDPMAIGDVDAPVVLTQWTDLRCPYCALFARKTLPTLIQEYVDTGKVRIEFHDVAFFGEHSEDAAVAARAAAAQGKFMEFVTAVYAAAPERGHPDLPRETLIAFAEKAGVPDMARFTADLDDPAIRDAAQASTRAAQQIGVNSVPFFVAGDTALAGSQPIEVFRDLLDAAAAKTE</sequence>
<organism evidence="8 9">
    <name type="scientific">Nocardia donostiensis</name>
    <dbReference type="NCBI Taxonomy" id="1538463"/>
    <lineage>
        <taxon>Bacteria</taxon>
        <taxon>Bacillati</taxon>
        <taxon>Actinomycetota</taxon>
        <taxon>Actinomycetes</taxon>
        <taxon>Mycobacteriales</taxon>
        <taxon>Nocardiaceae</taxon>
        <taxon>Nocardia</taxon>
    </lineage>
</organism>
<evidence type="ECO:0000256" key="5">
    <source>
        <dbReference type="ARBA" id="ARBA00023284"/>
    </source>
</evidence>
<dbReference type="InterPro" id="IPR036249">
    <property type="entry name" value="Thioredoxin-like_sf"/>
</dbReference>
<keyword evidence="5" id="KW-0676">Redox-active center</keyword>
<evidence type="ECO:0000313" key="8">
    <source>
        <dbReference type="EMBL" id="ONM46044.1"/>
    </source>
</evidence>
<dbReference type="STRING" id="1538463.B0T36_23050"/>
<evidence type="ECO:0000256" key="3">
    <source>
        <dbReference type="ARBA" id="ARBA00023002"/>
    </source>
</evidence>
<dbReference type="PROSITE" id="PS51352">
    <property type="entry name" value="THIOREDOXIN_2"/>
    <property type="match status" value="1"/>
</dbReference>
<keyword evidence="6" id="KW-1133">Transmembrane helix</keyword>
<keyword evidence="4" id="KW-1015">Disulfide bond</keyword>
<reference evidence="8 9" key="1">
    <citation type="journal article" date="2016" name="Antonie Van Leeuwenhoek">
        <title>Nocardia donostiensis sp. nov., isolated from human respiratory specimens.</title>
        <authorList>
            <person name="Ercibengoa M."/>
            <person name="Bell M."/>
            <person name="Marimon J.M."/>
            <person name="Humrighouse B."/>
            <person name="Klenk H.P."/>
            <person name="Potter G."/>
            <person name="Perez-Trallero E."/>
        </authorList>
    </citation>
    <scope>NUCLEOTIDE SEQUENCE [LARGE SCALE GENOMIC DNA]</scope>
    <source>
        <strain evidence="8 9">X1655</strain>
    </source>
</reference>
<evidence type="ECO:0000259" key="7">
    <source>
        <dbReference type="PROSITE" id="PS51352"/>
    </source>
</evidence>
<dbReference type="Gene3D" id="3.40.30.10">
    <property type="entry name" value="Glutaredoxin"/>
    <property type="match status" value="1"/>
</dbReference>
<evidence type="ECO:0000256" key="2">
    <source>
        <dbReference type="ARBA" id="ARBA00022729"/>
    </source>
</evidence>
<dbReference type="GO" id="GO:0016491">
    <property type="term" value="F:oxidoreductase activity"/>
    <property type="evidence" value="ECO:0007669"/>
    <property type="project" value="UniProtKB-KW"/>
</dbReference>
<dbReference type="AlphaFoldDB" id="A0A1W0B5F8"/>
<dbReference type="InterPro" id="IPR012336">
    <property type="entry name" value="Thioredoxin-like_fold"/>
</dbReference>
<dbReference type="SUPFAM" id="SSF52833">
    <property type="entry name" value="Thioredoxin-like"/>
    <property type="match status" value="1"/>
</dbReference>
<evidence type="ECO:0000256" key="6">
    <source>
        <dbReference type="SAM" id="Phobius"/>
    </source>
</evidence>
<dbReference type="RefSeq" id="WP_077121790.1">
    <property type="nucleotide sequence ID" value="NZ_MUKP01000052.1"/>
</dbReference>
<gene>
    <name evidence="8" type="ORF">B0T46_25210</name>
</gene>
<protein>
    <submittedName>
        <fullName evidence="8">Disulfide bond formation protein</fullName>
    </submittedName>
</protein>
<keyword evidence="3" id="KW-0560">Oxidoreductase</keyword>
<dbReference type="Pfam" id="PF13462">
    <property type="entry name" value="Thioredoxin_4"/>
    <property type="match status" value="1"/>
</dbReference>
<dbReference type="OrthoDB" id="117402at2"/>
<evidence type="ECO:0000313" key="9">
    <source>
        <dbReference type="Proteomes" id="UP000188836"/>
    </source>
</evidence>
<dbReference type="PANTHER" id="PTHR13887:SF14">
    <property type="entry name" value="DISULFIDE BOND FORMATION PROTEIN D"/>
    <property type="match status" value="1"/>
</dbReference>
<keyword evidence="2" id="KW-0732">Signal</keyword>
<feature type="transmembrane region" description="Helical" evidence="6">
    <location>
        <begin position="25"/>
        <end position="45"/>
    </location>
</feature>
<evidence type="ECO:0000256" key="4">
    <source>
        <dbReference type="ARBA" id="ARBA00023157"/>
    </source>
</evidence>
<feature type="domain" description="Thioredoxin" evidence="7">
    <location>
        <begin position="47"/>
        <end position="242"/>
    </location>
</feature>
<keyword evidence="6" id="KW-0472">Membrane</keyword>
<accession>A0A1W0B5F8</accession>